<sequence length="88" mass="9282">MISKEIVVANKTGIHARPASMFVKTATQFKSNITVTKDGKTANGKSLITILSLQLVKGSNITISADGADAAEAVDTLIKMVESKFGEE</sequence>
<dbReference type="PANTHER" id="PTHR33705">
    <property type="entry name" value="PHOSPHOCARRIER PROTEIN HPR"/>
    <property type="match status" value="1"/>
</dbReference>
<dbReference type="EMBL" id="BRXR01000001">
    <property type="protein sequence ID" value="GLC32821.1"/>
    <property type="molecule type" value="Genomic_DNA"/>
</dbReference>
<dbReference type="InterPro" id="IPR000032">
    <property type="entry name" value="HPr-like"/>
</dbReference>
<evidence type="ECO:0000256" key="4">
    <source>
        <dbReference type="ARBA" id="ARBA00022597"/>
    </source>
</evidence>
<dbReference type="InterPro" id="IPR035895">
    <property type="entry name" value="HPr-like_sf"/>
</dbReference>
<proteinExistence type="predicted"/>
<dbReference type="SUPFAM" id="SSF55594">
    <property type="entry name" value="HPr-like"/>
    <property type="match status" value="1"/>
</dbReference>
<evidence type="ECO:0000256" key="2">
    <source>
        <dbReference type="ARBA" id="ARBA00020422"/>
    </source>
</evidence>
<name>A0ABQ5NC69_9CLOT</name>
<dbReference type="InterPro" id="IPR050399">
    <property type="entry name" value="HPr"/>
</dbReference>
<evidence type="ECO:0000259" key="6">
    <source>
        <dbReference type="PROSITE" id="PS51350"/>
    </source>
</evidence>
<gene>
    <name evidence="7" type="ORF">bsdE14_42310</name>
</gene>
<dbReference type="Pfam" id="PF00381">
    <property type="entry name" value="PTS-HPr"/>
    <property type="match status" value="1"/>
</dbReference>
<keyword evidence="8" id="KW-1185">Reference proteome</keyword>
<accession>A0ABQ5NC69</accession>
<dbReference type="PRINTS" id="PR00107">
    <property type="entry name" value="PHOSPHOCPHPR"/>
</dbReference>
<evidence type="ECO:0000256" key="5">
    <source>
        <dbReference type="ARBA" id="ARBA00033055"/>
    </source>
</evidence>
<dbReference type="NCBIfam" id="TIGR01003">
    <property type="entry name" value="PTS_HPr_family"/>
    <property type="match status" value="1"/>
</dbReference>
<dbReference type="CDD" id="cd00367">
    <property type="entry name" value="PTS-HPr_like"/>
    <property type="match status" value="1"/>
</dbReference>
<comment type="caution">
    <text evidence="7">The sequence shown here is derived from an EMBL/GenBank/DDBJ whole genome shotgun (WGS) entry which is preliminary data.</text>
</comment>
<dbReference type="InterPro" id="IPR001020">
    <property type="entry name" value="PTS_HPr_His_P_site"/>
</dbReference>
<evidence type="ECO:0000256" key="1">
    <source>
        <dbReference type="ARBA" id="ARBA00003681"/>
    </source>
</evidence>
<dbReference type="Proteomes" id="UP001208567">
    <property type="component" value="Unassembled WGS sequence"/>
</dbReference>
<reference evidence="7 8" key="1">
    <citation type="journal article" date="2024" name="Int. J. Syst. Evol. Microbiol.">
        <title>Clostridium omnivorum sp. nov., isolated from anoxic soil under the treatment of reductive soil disinfestation.</title>
        <authorList>
            <person name="Ueki A."/>
            <person name="Tonouchi A."/>
            <person name="Kaku N."/>
            <person name="Honma S."/>
            <person name="Ueki K."/>
        </authorList>
    </citation>
    <scope>NUCLEOTIDE SEQUENCE [LARGE SCALE GENOMIC DNA]</scope>
    <source>
        <strain evidence="7 8">E14</strain>
    </source>
</reference>
<dbReference type="Gene3D" id="3.30.1340.10">
    <property type="entry name" value="HPr-like"/>
    <property type="match status" value="1"/>
</dbReference>
<dbReference type="PANTHER" id="PTHR33705:SF1">
    <property type="entry name" value="PHOSPHOCARRIER PROTEIN HPR"/>
    <property type="match status" value="1"/>
</dbReference>
<evidence type="ECO:0000256" key="3">
    <source>
        <dbReference type="ARBA" id="ARBA00022448"/>
    </source>
</evidence>
<feature type="domain" description="HPr" evidence="6">
    <location>
        <begin position="1"/>
        <end position="88"/>
    </location>
</feature>
<dbReference type="RefSeq" id="WP_264852130.1">
    <property type="nucleotide sequence ID" value="NZ_BRXR01000001.1"/>
</dbReference>
<dbReference type="PROSITE" id="PS51350">
    <property type="entry name" value="PTS_HPR_DOM"/>
    <property type="match status" value="1"/>
</dbReference>
<protein>
    <recommendedName>
        <fullName evidence="2">Phosphocarrier protein HPr</fullName>
    </recommendedName>
    <alternativeName>
        <fullName evidence="5">Histidine-containing protein</fullName>
    </alternativeName>
</protein>
<evidence type="ECO:0000313" key="7">
    <source>
        <dbReference type="EMBL" id="GLC32821.1"/>
    </source>
</evidence>
<evidence type="ECO:0000313" key="8">
    <source>
        <dbReference type="Proteomes" id="UP001208567"/>
    </source>
</evidence>
<keyword evidence="4" id="KW-0762">Sugar transport</keyword>
<comment type="function">
    <text evidence="1">General (non sugar-specific) component of the phosphoenolpyruvate-dependent sugar phosphotransferase system (sugar PTS). This major carbohydrate active-transport system catalyzes the phosphorylation of incoming sugar substrates concomitantly with their translocation across the cell membrane. The phosphoryl group from phosphoenolpyruvate (PEP) is transferred to the phosphoryl carrier protein HPr by enzyme I. Phospho-HPr then transfers it to the PTS EIIA domain.</text>
</comment>
<keyword evidence="3" id="KW-0813">Transport</keyword>
<organism evidence="7 8">
    <name type="scientific">Clostridium omnivorum</name>
    <dbReference type="NCBI Taxonomy" id="1604902"/>
    <lineage>
        <taxon>Bacteria</taxon>
        <taxon>Bacillati</taxon>
        <taxon>Bacillota</taxon>
        <taxon>Clostridia</taxon>
        <taxon>Eubacteriales</taxon>
        <taxon>Clostridiaceae</taxon>
        <taxon>Clostridium</taxon>
    </lineage>
</organism>
<dbReference type="PROSITE" id="PS00369">
    <property type="entry name" value="PTS_HPR_HIS"/>
    <property type="match status" value="1"/>
</dbReference>